<keyword evidence="2 3" id="KW-0378">Hydrolase</keyword>
<dbReference type="RefSeq" id="WP_135643006.1">
    <property type="nucleotide sequence ID" value="NZ_RQER01000002.1"/>
</dbReference>
<evidence type="ECO:0000256" key="3">
    <source>
        <dbReference type="HAMAP-Rule" id="MF_01440"/>
    </source>
</evidence>
<accession>A0A5F1ZXP4</accession>
<dbReference type="EMBL" id="RQGC01000001">
    <property type="protein sequence ID" value="TGL43691.1"/>
    <property type="molecule type" value="Genomic_DNA"/>
</dbReference>
<comment type="catalytic activity">
    <reaction evidence="3">
        <text>L-glutaminyl-[protein] + H2O = L-glutamyl-[protein] + NH4(+)</text>
        <dbReference type="Rhea" id="RHEA:16441"/>
        <dbReference type="Rhea" id="RHEA-COMP:10207"/>
        <dbReference type="Rhea" id="RHEA-COMP:10208"/>
        <dbReference type="ChEBI" id="CHEBI:15377"/>
        <dbReference type="ChEBI" id="CHEBI:28938"/>
        <dbReference type="ChEBI" id="CHEBI:29973"/>
        <dbReference type="ChEBI" id="CHEBI:30011"/>
        <dbReference type="EC" id="3.5.1.44"/>
    </reaction>
</comment>
<evidence type="ECO:0000313" key="5">
    <source>
        <dbReference type="EMBL" id="TGL43691.1"/>
    </source>
</evidence>
<dbReference type="EMBL" id="RQER01000002">
    <property type="protein sequence ID" value="TGK04211.1"/>
    <property type="molecule type" value="Genomic_DNA"/>
</dbReference>
<evidence type="ECO:0000313" key="4">
    <source>
        <dbReference type="EMBL" id="TGK04211.1"/>
    </source>
</evidence>
<dbReference type="AlphaFoldDB" id="A0A5F1ZXP4"/>
<dbReference type="Proteomes" id="UP000297946">
    <property type="component" value="Unassembled WGS sequence"/>
</dbReference>
<gene>
    <name evidence="3" type="primary">cheD</name>
    <name evidence="4" type="ORF">EHO57_03650</name>
    <name evidence="5" type="ORF">EHQ53_03420</name>
</gene>
<comment type="function">
    <text evidence="3">Probably deamidates glutamine residues to glutamate on methyl-accepting chemotaxis receptors (MCPs), playing an important role in chemotaxis.</text>
</comment>
<dbReference type="SUPFAM" id="SSF64438">
    <property type="entry name" value="CNF1/YfiH-like putative cysteine hydrolases"/>
    <property type="match status" value="1"/>
</dbReference>
<dbReference type="CDD" id="cd16352">
    <property type="entry name" value="CheD"/>
    <property type="match status" value="1"/>
</dbReference>
<evidence type="ECO:0000256" key="2">
    <source>
        <dbReference type="ARBA" id="ARBA00022801"/>
    </source>
</evidence>
<dbReference type="PANTHER" id="PTHR35147:SF3">
    <property type="entry name" value="CHEMORECEPTOR GLUTAMINE DEAMIDASE CHED 1-RELATED"/>
    <property type="match status" value="1"/>
</dbReference>
<evidence type="ECO:0000313" key="7">
    <source>
        <dbReference type="Proteomes" id="UP000297946"/>
    </source>
</evidence>
<dbReference type="PANTHER" id="PTHR35147">
    <property type="entry name" value="CHEMORECEPTOR GLUTAMINE DEAMIDASE CHED-RELATED"/>
    <property type="match status" value="1"/>
</dbReference>
<keyword evidence="1 3" id="KW-0145">Chemotaxis</keyword>
<dbReference type="InterPro" id="IPR038592">
    <property type="entry name" value="CheD-like_sf"/>
</dbReference>
<sequence>MEPDIVKDIFLQPGGLYWGENGTRIRTLLGSCVAICLWHPYYRVGGMAHIMLPKRPSSVPDPHNKYADDAIETFLEKFSLLGERPGRFVCKIFGGASMFSPDEENLEEVRKIVEIGDKNVEAVQTLIKKANITLSAANTGGSSHRKIYFSLWDGEVYMENPKNS</sequence>
<dbReference type="HAMAP" id="MF_01440">
    <property type="entry name" value="CheD"/>
    <property type="match status" value="1"/>
</dbReference>
<dbReference type="GO" id="GO:0050568">
    <property type="term" value="F:protein-glutamine glutaminase activity"/>
    <property type="evidence" value="ECO:0007669"/>
    <property type="project" value="UniProtKB-UniRule"/>
</dbReference>
<dbReference type="InterPro" id="IPR005659">
    <property type="entry name" value="Chemorcpt_Glu_NH3ase_CheD"/>
</dbReference>
<dbReference type="Gene3D" id="3.30.1330.200">
    <property type="match status" value="1"/>
</dbReference>
<protein>
    <recommendedName>
        <fullName evidence="3">Probable chemoreceptor glutamine deamidase CheD</fullName>
        <ecNumber evidence="3">3.5.1.44</ecNumber>
    </recommendedName>
</protein>
<organism evidence="4 7">
    <name type="scientific">Leptospira langatensis</name>
    <dbReference type="NCBI Taxonomy" id="2484983"/>
    <lineage>
        <taxon>Bacteria</taxon>
        <taxon>Pseudomonadati</taxon>
        <taxon>Spirochaetota</taxon>
        <taxon>Spirochaetia</taxon>
        <taxon>Leptospirales</taxon>
        <taxon>Leptospiraceae</taxon>
        <taxon>Leptospira</taxon>
    </lineage>
</organism>
<reference evidence="4 7" key="2">
    <citation type="journal article" date="2019" name="PLoS Negl. Trop. Dis.">
        <title>Revisiting the worldwide diversity of Leptospira species in the environment.</title>
        <authorList>
            <person name="Vincent A.T."/>
            <person name="Schiettekatte O."/>
            <person name="Bourhy P."/>
            <person name="Veyrier F.J."/>
            <person name="Picardeau M."/>
        </authorList>
    </citation>
    <scope>NUCLEOTIDE SEQUENCE [LARGE SCALE GENOMIC DNA]</scope>
    <source>
        <strain evidence="5">201702690</strain>
        <strain evidence="4 7">SSW18</strain>
    </source>
</reference>
<dbReference type="OrthoDB" id="9807202at2"/>
<dbReference type="EC" id="3.5.1.44" evidence="3"/>
<comment type="caution">
    <text evidence="4">The sequence shown here is derived from an EMBL/GenBank/DDBJ whole genome shotgun (WGS) entry which is preliminary data.</text>
</comment>
<comment type="similarity">
    <text evidence="3">Belongs to the CheD family.</text>
</comment>
<dbReference type="Proteomes" id="UP000297273">
    <property type="component" value="Unassembled WGS sequence"/>
</dbReference>
<dbReference type="Pfam" id="PF03975">
    <property type="entry name" value="CheD"/>
    <property type="match status" value="1"/>
</dbReference>
<reference evidence="5" key="1">
    <citation type="submission" date="2018-10" db="EMBL/GenBank/DDBJ databases">
        <authorList>
            <person name="Vincent A.T."/>
            <person name="Schiettekatte O."/>
            <person name="Bourhy P."/>
            <person name="Veyrier F.J."/>
            <person name="Picardeau M."/>
        </authorList>
    </citation>
    <scope>NUCLEOTIDE SEQUENCE</scope>
    <source>
        <strain evidence="5">201702690</strain>
    </source>
</reference>
<evidence type="ECO:0000313" key="6">
    <source>
        <dbReference type="Proteomes" id="UP000297273"/>
    </source>
</evidence>
<evidence type="ECO:0000256" key="1">
    <source>
        <dbReference type="ARBA" id="ARBA00022500"/>
    </source>
</evidence>
<dbReference type="GO" id="GO:0006935">
    <property type="term" value="P:chemotaxis"/>
    <property type="evidence" value="ECO:0007669"/>
    <property type="project" value="UniProtKB-UniRule"/>
</dbReference>
<proteinExistence type="inferred from homology"/>
<name>A0A5F1ZXP4_9LEPT</name>
<dbReference type="InterPro" id="IPR011324">
    <property type="entry name" value="Cytotoxic_necrot_fac-like_cat"/>
</dbReference>
<keyword evidence="6" id="KW-1185">Reference proteome</keyword>